<proteinExistence type="predicted"/>
<evidence type="ECO:0000313" key="4">
    <source>
        <dbReference type="Proteomes" id="UP001228113"/>
    </source>
</evidence>
<dbReference type="Pfam" id="PF14371">
    <property type="entry name" value="DUF4412"/>
    <property type="match status" value="1"/>
</dbReference>
<dbReference type="EMBL" id="AP027081">
    <property type="protein sequence ID" value="BDU75178.1"/>
    <property type="molecule type" value="Genomic_DNA"/>
</dbReference>
<reference evidence="3" key="1">
    <citation type="journal article" date="2023" name="Int. J. Syst. Evol. Microbiol.">
        <title>Mesoterricola silvestris gen. nov., sp. nov., Mesoterricola sediminis sp. nov., Geothrix oryzae sp. nov., Geothrix edaphica sp. nov., Geothrix rubra sp. nov., and Geothrix limicola sp. nov., six novel members of Acidobacteriota isolated from soils.</title>
        <authorList>
            <person name="Itoh H."/>
            <person name="Sugisawa Y."/>
            <person name="Mise K."/>
            <person name="Xu Z."/>
            <person name="Kuniyasu M."/>
            <person name="Ushijima N."/>
            <person name="Kawano K."/>
            <person name="Kobayashi E."/>
            <person name="Shiratori Y."/>
            <person name="Masuda Y."/>
            <person name="Senoo K."/>
        </authorList>
    </citation>
    <scope>NUCLEOTIDE SEQUENCE</scope>
    <source>
        <strain evidence="3">W786</strain>
    </source>
</reference>
<dbReference type="RefSeq" id="WP_243346669.1">
    <property type="nucleotide sequence ID" value="NZ_AP027081.1"/>
</dbReference>
<keyword evidence="1" id="KW-0732">Signal</keyword>
<accession>A0AA48H377</accession>
<name>A0AA48H377_9BACT</name>
<dbReference type="InterPro" id="IPR025524">
    <property type="entry name" value="DUF4412"/>
</dbReference>
<evidence type="ECO:0000259" key="2">
    <source>
        <dbReference type="Pfam" id="PF14371"/>
    </source>
</evidence>
<evidence type="ECO:0000256" key="1">
    <source>
        <dbReference type="SAM" id="SignalP"/>
    </source>
</evidence>
<sequence length="246" mass="26317">MRLRPVLALAATLAFGILGAADLTITSTTSAKRLGEGTEVRYYTAAHTLTRNARDQRDTLVDFTKGATYTIDHKKKVIEMITFEDAFAALDALNGSLPEGVGGLMGAMFGDPNDVKVEKKGADKVAGRACEAWSIRVGKLLMEVSLDPTLRPPYPDTASARMVRAQAAAFAKAGPAGASFKRLYEEMAKLKGMPLKTHLAGLMGMDAVTEATRVETGPIPAATFELPTGYRLEDAGKKLRAELKAK</sequence>
<feature type="signal peptide" evidence="1">
    <location>
        <begin position="1"/>
        <end position="20"/>
    </location>
</feature>
<protein>
    <recommendedName>
        <fullName evidence="2">DUF4412 domain-containing protein</fullName>
    </recommendedName>
</protein>
<evidence type="ECO:0000313" key="3">
    <source>
        <dbReference type="EMBL" id="BDU75178.1"/>
    </source>
</evidence>
<feature type="chain" id="PRO_5041338607" description="DUF4412 domain-containing protein" evidence="1">
    <location>
        <begin position="21"/>
        <end position="246"/>
    </location>
</feature>
<dbReference type="Proteomes" id="UP001228113">
    <property type="component" value="Chromosome"/>
</dbReference>
<gene>
    <name evidence="3" type="ORF">METESE_01360</name>
</gene>
<dbReference type="KEGG" id="msea:METESE_01360"/>
<organism evidence="3 4">
    <name type="scientific">Mesoterricola sediminis</name>
    <dbReference type="NCBI Taxonomy" id="2927980"/>
    <lineage>
        <taxon>Bacteria</taxon>
        <taxon>Pseudomonadati</taxon>
        <taxon>Acidobacteriota</taxon>
        <taxon>Holophagae</taxon>
        <taxon>Holophagales</taxon>
        <taxon>Holophagaceae</taxon>
        <taxon>Mesoterricola</taxon>
    </lineage>
</organism>
<dbReference type="AlphaFoldDB" id="A0AA48H377"/>
<feature type="domain" description="DUF4412" evidence="2">
    <location>
        <begin position="113"/>
        <end position="230"/>
    </location>
</feature>
<keyword evidence="4" id="KW-1185">Reference proteome</keyword>